<gene>
    <name evidence="1" type="ORF">LCGC14_1252240</name>
</gene>
<accession>A0A0F9LPD9</accession>
<proteinExistence type="predicted"/>
<reference evidence="1" key="1">
    <citation type="journal article" date="2015" name="Nature">
        <title>Complex archaea that bridge the gap between prokaryotes and eukaryotes.</title>
        <authorList>
            <person name="Spang A."/>
            <person name="Saw J.H."/>
            <person name="Jorgensen S.L."/>
            <person name="Zaremba-Niedzwiedzka K."/>
            <person name="Martijn J."/>
            <person name="Lind A.E."/>
            <person name="van Eijk R."/>
            <person name="Schleper C."/>
            <person name="Guy L."/>
            <person name="Ettema T.J."/>
        </authorList>
    </citation>
    <scope>NUCLEOTIDE SEQUENCE</scope>
</reference>
<comment type="caution">
    <text evidence="1">The sequence shown here is derived from an EMBL/GenBank/DDBJ whole genome shotgun (WGS) entry which is preliminary data.</text>
</comment>
<dbReference type="AlphaFoldDB" id="A0A0F9LPD9"/>
<protein>
    <submittedName>
        <fullName evidence="1">Uncharacterized protein</fullName>
    </submittedName>
</protein>
<dbReference type="EMBL" id="LAZR01006872">
    <property type="protein sequence ID" value="KKM89086.1"/>
    <property type="molecule type" value="Genomic_DNA"/>
</dbReference>
<name>A0A0F9LPD9_9ZZZZ</name>
<organism evidence="1">
    <name type="scientific">marine sediment metagenome</name>
    <dbReference type="NCBI Taxonomy" id="412755"/>
    <lineage>
        <taxon>unclassified sequences</taxon>
        <taxon>metagenomes</taxon>
        <taxon>ecological metagenomes</taxon>
    </lineage>
</organism>
<sequence length="80" mass="8732">MPEGRGMSDHQQGIEARELDELGSALSEAIDCSVTYRSYELYGKPAFTCKHGLVFPKFAIKGAMALDDWSAILAGHRQSA</sequence>
<evidence type="ECO:0000313" key="1">
    <source>
        <dbReference type="EMBL" id="KKM89086.1"/>
    </source>
</evidence>